<name>A0A9D2UD93_9MICC</name>
<dbReference type="SUPFAM" id="SSF53720">
    <property type="entry name" value="ALDH-like"/>
    <property type="match status" value="1"/>
</dbReference>
<evidence type="ECO:0000256" key="1">
    <source>
        <dbReference type="ARBA" id="ARBA00023002"/>
    </source>
</evidence>
<dbReference type="GO" id="GO:0004777">
    <property type="term" value="F:succinate-semialdehyde dehydrogenase (NAD+) activity"/>
    <property type="evidence" value="ECO:0007669"/>
    <property type="project" value="TreeGrafter"/>
</dbReference>
<dbReference type="EMBL" id="DWUS01000019">
    <property type="protein sequence ID" value="HJD50380.1"/>
    <property type="molecule type" value="Genomic_DNA"/>
</dbReference>
<evidence type="ECO:0000259" key="2">
    <source>
        <dbReference type="Pfam" id="PF00171"/>
    </source>
</evidence>
<evidence type="ECO:0000313" key="3">
    <source>
        <dbReference type="EMBL" id="HJD50380.1"/>
    </source>
</evidence>
<dbReference type="PANTHER" id="PTHR43217:SF1">
    <property type="entry name" value="SUCCINATE SEMIALDEHYDE DEHYDROGENASE [NAD(P)+] SAD"/>
    <property type="match status" value="1"/>
</dbReference>
<dbReference type="Pfam" id="PF00171">
    <property type="entry name" value="Aldedh"/>
    <property type="match status" value="1"/>
</dbReference>
<keyword evidence="1" id="KW-0560">Oxidoreductase</keyword>
<dbReference type="AlphaFoldDB" id="A0A9D2UD93"/>
<dbReference type="InterPro" id="IPR016161">
    <property type="entry name" value="Ald_DH/histidinol_DH"/>
</dbReference>
<dbReference type="InterPro" id="IPR047110">
    <property type="entry name" value="GABD/Sad-like"/>
</dbReference>
<sequence>MSYRLEDPTTGEVLETFDTLTDEQAVEAVECAHAAYLSWRTTSVEERAAIVNRIAELFEERKQELAEIISQEMGKPISEGI</sequence>
<dbReference type="PANTHER" id="PTHR43217">
    <property type="entry name" value="SUCCINATE SEMIALDEHYDE DEHYDROGENASE [NAD(P)+] SAD"/>
    <property type="match status" value="1"/>
</dbReference>
<accession>A0A9D2UD93</accession>
<feature type="domain" description="Aldehyde dehydrogenase" evidence="2">
    <location>
        <begin position="4"/>
        <end position="79"/>
    </location>
</feature>
<protein>
    <submittedName>
        <fullName evidence="3">Aldehyde dehydrogenase family protein</fullName>
    </submittedName>
</protein>
<feature type="non-terminal residue" evidence="3">
    <location>
        <position position="81"/>
    </location>
</feature>
<dbReference type="InterPro" id="IPR016162">
    <property type="entry name" value="Ald_DH_N"/>
</dbReference>
<proteinExistence type="predicted"/>
<reference evidence="3" key="1">
    <citation type="journal article" date="2021" name="PeerJ">
        <title>Extensive microbial diversity within the chicken gut microbiome revealed by metagenomics and culture.</title>
        <authorList>
            <person name="Gilroy R."/>
            <person name="Ravi A."/>
            <person name="Getino M."/>
            <person name="Pursley I."/>
            <person name="Horton D.L."/>
            <person name="Alikhan N.F."/>
            <person name="Baker D."/>
            <person name="Gharbi K."/>
            <person name="Hall N."/>
            <person name="Watson M."/>
            <person name="Adriaenssens E.M."/>
            <person name="Foster-Nyarko E."/>
            <person name="Jarju S."/>
            <person name="Secka A."/>
            <person name="Antonio M."/>
            <person name="Oren A."/>
            <person name="Chaudhuri R.R."/>
            <person name="La Ragione R."/>
            <person name="Hildebrand F."/>
            <person name="Pallen M.J."/>
        </authorList>
    </citation>
    <scope>NUCLEOTIDE SEQUENCE</scope>
    <source>
        <strain evidence="3">ChiHjej10B9-4811</strain>
    </source>
</reference>
<organism evidence="3 4">
    <name type="scientific">Candidatus Rothia avistercoris</name>
    <dbReference type="NCBI Taxonomy" id="2840479"/>
    <lineage>
        <taxon>Bacteria</taxon>
        <taxon>Bacillati</taxon>
        <taxon>Actinomycetota</taxon>
        <taxon>Actinomycetes</taxon>
        <taxon>Micrococcales</taxon>
        <taxon>Micrococcaceae</taxon>
        <taxon>Rothia</taxon>
    </lineage>
</organism>
<comment type="caution">
    <text evidence="3">The sequence shown here is derived from an EMBL/GenBank/DDBJ whole genome shotgun (WGS) entry which is preliminary data.</text>
</comment>
<dbReference type="Proteomes" id="UP000823908">
    <property type="component" value="Unassembled WGS sequence"/>
</dbReference>
<dbReference type="Gene3D" id="3.40.605.10">
    <property type="entry name" value="Aldehyde Dehydrogenase, Chain A, domain 1"/>
    <property type="match status" value="1"/>
</dbReference>
<gene>
    <name evidence="3" type="ORF">H9908_00710</name>
</gene>
<reference evidence="3" key="2">
    <citation type="submission" date="2021-04" db="EMBL/GenBank/DDBJ databases">
        <authorList>
            <person name="Gilroy R."/>
        </authorList>
    </citation>
    <scope>NUCLEOTIDE SEQUENCE</scope>
    <source>
        <strain evidence="3">ChiHjej10B9-4811</strain>
    </source>
</reference>
<evidence type="ECO:0000313" key="4">
    <source>
        <dbReference type="Proteomes" id="UP000823908"/>
    </source>
</evidence>
<dbReference type="InterPro" id="IPR015590">
    <property type="entry name" value="Aldehyde_DH_dom"/>
</dbReference>